<proteinExistence type="predicted"/>
<dbReference type="SUPFAM" id="SSF51126">
    <property type="entry name" value="Pectin lyase-like"/>
    <property type="match status" value="1"/>
</dbReference>
<reference evidence="1 2" key="1">
    <citation type="submission" date="2019-01" db="EMBL/GenBank/DDBJ databases">
        <authorList>
            <person name="Brito A."/>
        </authorList>
    </citation>
    <scope>NUCLEOTIDE SEQUENCE [LARGE SCALE GENOMIC DNA]</scope>
    <source>
        <strain evidence="1">1</strain>
    </source>
</reference>
<dbReference type="Proteomes" id="UP000320055">
    <property type="component" value="Unassembled WGS sequence"/>
</dbReference>
<dbReference type="EMBL" id="CAACVJ010000249">
    <property type="protein sequence ID" value="VEP15296.1"/>
    <property type="molecule type" value="Genomic_DNA"/>
</dbReference>
<dbReference type="InterPro" id="IPR012334">
    <property type="entry name" value="Pectin_lyas_fold"/>
</dbReference>
<dbReference type="InterPro" id="IPR011050">
    <property type="entry name" value="Pectin_lyase_fold/virulence"/>
</dbReference>
<gene>
    <name evidence="1" type="ORF">H1P_3220003</name>
</gene>
<dbReference type="AlphaFoldDB" id="A0A563VV72"/>
<protein>
    <submittedName>
        <fullName evidence="1">Uncharacterized protein</fullName>
    </submittedName>
</protein>
<dbReference type="Gene3D" id="2.160.20.10">
    <property type="entry name" value="Single-stranded right-handed beta-helix, Pectin lyase-like"/>
    <property type="match status" value="1"/>
</dbReference>
<evidence type="ECO:0000313" key="1">
    <source>
        <dbReference type="EMBL" id="VEP15296.1"/>
    </source>
</evidence>
<keyword evidence="2" id="KW-1185">Reference proteome</keyword>
<organism evidence="1 2">
    <name type="scientific">Hyella patelloides LEGE 07179</name>
    <dbReference type="NCBI Taxonomy" id="945734"/>
    <lineage>
        <taxon>Bacteria</taxon>
        <taxon>Bacillati</taxon>
        <taxon>Cyanobacteriota</taxon>
        <taxon>Cyanophyceae</taxon>
        <taxon>Pleurocapsales</taxon>
        <taxon>Hyellaceae</taxon>
        <taxon>Hyella</taxon>
    </lineage>
</organism>
<sequence>MIVDRENSNRDSSTISSRIFSEGNAGDIEITTNSLDVTNGGLISTDISGRGEGGDISISATESVIVDGEKINGDSSTISSRIFSEGNAGNLEITTNSLDVTNGGLISTDTFGRGDGGNISITATESVIVEGEKKIALLVKYQAMYF</sequence>
<evidence type="ECO:0000313" key="2">
    <source>
        <dbReference type="Proteomes" id="UP000320055"/>
    </source>
</evidence>
<name>A0A563VV72_9CYAN</name>
<accession>A0A563VV72</accession>